<evidence type="ECO:0000256" key="2">
    <source>
        <dbReference type="ARBA" id="ARBA00022490"/>
    </source>
</evidence>
<evidence type="ECO:0000256" key="4">
    <source>
        <dbReference type="ARBA" id="ARBA00022679"/>
    </source>
</evidence>
<dbReference type="EC" id="2.1.1.-" evidence="6"/>
<comment type="catalytic activity">
    <reaction evidence="6">
        <text>L-lysyl-[protein] + 3 S-adenosyl-L-methionine = N(6),N(6),N(6)-trimethyl-L-lysyl-[protein] + 3 S-adenosyl-L-homocysteine + 3 H(+)</text>
        <dbReference type="Rhea" id="RHEA:54192"/>
        <dbReference type="Rhea" id="RHEA-COMP:9752"/>
        <dbReference type="Rhea" id="RHEA-COMP:13826"/>
        <dbReference type="ChEBI" id="CHEBI:15378"/>
        <dbReference type="ChEBI" id="CHEBI:29969"/>
        <dbReference type="ChEBI" id="CHEBI:57856"/>
        <dbReference type="ChEBI" id="CHEBI:59789"/>
        <dbReference type="ChEBI" id="CHEBI:61961"/>
    </reaction>
</comment>
<reference evidence="7" key="1">
    <citation type="submission" date="2020-10" db="EMBL/GenBank/DDBJ databases">
        <authorList>
            <person name="Gilroy R."/>
        </authorList>
    </citation>
    <scope>NUCLEOTIDE SEQUENCE</scope>
    <source>
        <strain evidence="7">CHK152-2994</strain>
    </source>
</reference>
<feature type="binding site" evidence="6">
    <location>
        <position position="194"/>
    </location>
    <ligand>
        <name>S-adenosyl-L-methionine</name>
        <dbReference type="ChEBI" id="CHEBI:59789"/>
    </ligand>
</feature>
<feature type="binding site" evidence="6">
    <location>
        <position position="172"/>
    </location>
    <ligand>
        <name>S-adenosyl-L-methionine</name>
        <dbReference type="ChEBI" id="CHEBI:59789"/>
    </ligand>
</feature>
<comment type="caution">
    <text evidence="7">The sequence shown here is derived from an EMBL/GenBank/DDBJ whole genome shotgun (WGS) entry which is preliminary data.</text>
</comment>
<protein>
    <recommendedName>
        <fullName evidence="6">Ribosomal protein L11 methyltransferase</fullName>
        <shortName evidence="6">L11 Mtase</shortName>
        <ecNumber evidence="6">2.1.1.-</ecNumber>
    </recommendedName>
</protein>
<dbReference type="HAMAP" id="MF_00735">
    <property type="entry name" value="Methyltr_PrmA"/>
    <property type="match status" value="1"/>
</dbReference>
<dbReference type="InterPro" id="IPR050078">
    <property type="entry name" value="Ribosomal_L11_MeTrfase_PrmA"/>
</dbReference>
<dbReference type="InterPro" id="IPR004498">
    <property type="entry name" value="Ribosomal_PrmA_MeTrfase"/>
</dbReference>
<dbReference type="SUPFAM" id="SSF53335">
    <property type="entry name" value="S-adenosyl-L-methionine-dependent methyltransferases"/>
    <property type="match status" value="1"/>
</dbReference>
<feature type="binding site" evidence="6">
    <location>
        <position position="151"/>
    </location>
    <ligand>
        <name>S-adenosyl-L-methionine</name>
        <dbReference type="ChEBI" id="CHEBI:59789"/>
    </ligand>
</feature>
<evidence type="ECO:0000256" key="1">
    <source>
        <dbReference type="ARBA" id="ARBA00009741"/>
    </source>
</evidence>
<sequence>MAENYLELQIKINPEMADIVSEICFENLPCEGIVLAEETYKDLEMIATTEGTLKVFLTEKTDVEKFLKEQRELLKSRGFSDEELGSWEFTLTEKPNEDWSKKWKEKWDVTHVSDRITVVPDWIEYAPHREDEVIIRLEPGCAFGTGTHQTTQLCMKAIEKYMPKSAKMADIGTGSGILAICAAKFGANEVYGCDNDPTVIDVAVENAVKNGINPRPLRERENFLMNESEFRNSGEGFLFELNTADKITEKYDFVCANILHNVLAEIMGDLKNIMNDGAVMVLSGILDEKKPVVLEAIQKHNLKLIEEMHQDQWVALVVRKEF</sequence>
<reference evidence="7" key="2">
    <citation type="journal article" date="2021" name="PeerJ">
        <title>Extensive microbial diversity within the chicken gut microbiome revealed by metagenomics and culture.</title>
        <authorList>
            <person name="Gilroy R."/>
            <person name="Ravi A."/>
            <person name="Getino M."/>
            <person name="Pursley I."/>
            <person name="Horton D.L."/>
            <person name="Alikhan N.F."/>
            <person name="Baker D."/>
            <person name="Gharbi K."/>
            <person name="Hall N."/>
            <person name="Watson M."/>
            <person name="Adriaenssens E.M."/>
            <person name="Foster-Nyarko E."/>
            <person name="Jarju S."/>
            <person name="Secka A."/>
            <person name="Antonio M."/>
            <person name="Oren A."/>
            <person name="Chaudhuri R.R."/>
            <person name="La Ragione R."/>
            <person name="Hildebrand F."/>
            <person name="Pallen M.J."/>
        </authorList>
    </citation>
    <scope>NUCLEOTIDE SEQUENCE</scope>
    <source>
        <strain evidence="7">CHK152-2994</strain>
    </source>
</reference>
<comment type="subcellular location">
    <subcellularLocation>
        <location evidence="6">Cytoplasm</location>
    </subcellularLocation>
</comment>
<evidence type="ECO:0000256" key="6">
    <source>
        <dbReference type="HAMAP-Rule" id="MF_00735"/>
    </source>
</evidence>
<dbReference type="PANTHER" id="PTHR43648:SF1">
    <property type="entry name" value="ELECTRON TRANSFER FLAVOPROTEIN BETA SUBUNIT LYSINE METHYLTRANSFERASE"/>
    <property type="match status" value="1"/>
</dbReference>
<keyword evidence="2 6" id="KW-0963">Cytoplasm</keyword>
<dbReference type="GO" id="GO:0005840">
    <property type="term" value="C:ribosome"/>
    <property type="evidence" value="ECO:0007669"/>
    <property type="project" value="UniProtKB-KW"/>
</dbReference>
<keyword evidence="3 6" id="KW-0489">Methyltransferase</keyword>
<proteinExistence type="inferred from homology"/>
<evidence type="ECO:0000313" key="7">
    <source>
        <dbReference type="EMBL" id="HIS82419.1"/>
    </source>
</evidence>
<name>A0A9D1K4J3_9BACT</name>
<dbReference type="EMBL" id="DVJO01000050">
    <property type="protein sequence ID" value="HIS82419.1"/>
    <property type="molecule type" value="Genomic_DNA"/>
</dbReference>
<comment type="similarity">
    <text evidence="1 6">Belongs to the methyltransferase superfamily. PrmA family.</text>
</comment>
<dbReference type="CDD" id="cd02440">
    <property type="entry name" value="AdoMet_MTases"/>
    <property type="match status" value="1"/>
</dbReference>
<evidence type="ECO:0000256" key="3">
    <source>
        <dbReference type="ARBA" id="ARBA00022603"/>
    </source>
</evidence>
<dbReference type="InterPro" id="IPR029063">
    <property type="entry name" value="SAM-dependent_MTases_sf"/>
</dbReference>
<evidence type="ECO:0000256" key="5">
    <source>
        <dbReference type="ARBA" id="ARBA00022691"/>
    </source>
</evidence>
<accession>A0A9D1K4J3</accession>
<evidence type="ECO:0000313" key="8">
    <source>
        <dbReference type="Proteomes" id="UP000824139"/>
    </source>
</evidence>
<dbReference type="Gene3D" id="3.40.50.150">
    <property type="entry name" value="Vaccinia Virus protein VP39"/>
    <property type="match status" value="1"/>
</dbReference>
<dbReference type="PANTHER" id="PTHR43648">
    <property type="entry name" value="ELECTRON TRANSFER FLAVOPROTEIN BETA SUBUNIT LYSINE METHYLTRANSFERASE"/>
    <property type="match status" value="1"/>
</dbReference>
<dbReference type="Proteomes" id="UP000824139">
    <property type="component" value="Unassembled WGS sequence"/>
</dbReference>
<dbReference type="GO" id="GO:0005737">
    <property type="term" value="C:cytoplasm"/>
    <property type="evidence" value="ECO:0007669"/>
    <property type="project" value="UniProtKB-SubCell"/>
</dbReference>
<organism evidence="7 8">
    <name type="scientific">Candidatus Scatenecus faecavium</name>
    <dbReference type="NCBI Taxonomy" id="2840915"/>
    <lineage>
        <taxon>Bacteria</taxon>
        <taxon>Candidatus Scatenecus</taxon>
    </lineage>
</organism>
<keyword evidence="7" id="KW-0687">Ribonucleoprotein</keyword>
<dbReference type="PIRSF" id="PIRSF000401">
    <property type="entry name" value="RPL11_MTase"/>
    <property type="match status" value="1"/>
</dbReference>
<gene>
    <name evidence="6 7" type="primary">prmA</name>
    <name evidence="7" type="ORF">IAD41_02280</name>
</gene>
<dbReference type="GO" id="GO:0032259">
    <property type="term" value="P:methylation"/>
    <property type="evidence" value="ECO:0007669"/>
    <property type="project" value="UniProtKB-KW"/>
</dbReference>
<comment type="function">
    <text evidence="6">Methylates ribosomal protein L11.</text>
</comment>
<keyword evidence="5 6" id="KW-0949">S-adenosyl-L-methionine</keyword>
<dbReference type="NCBIfam" id="TIGR00406">
    <property type="entry name" value="prmA"/>
    <property type="match status" value="1"/>
</dbReference>
<dbReference type="Pfam" id="PF06325">
    <property type="entry name" value="PrmA"/>
    <property type="match status" value="1"/>
</dbReference>
<dbReference type="AlphaFoldDB" id="A0A9D1K4J3"/>
<keyword evidence="4 6" id="KW-0808">Transferase</keyword>
<keyword evidence="7" id="KW-0689">Ribosomal protein</keyword>
<dbReference type="GO" id="GO:0008276">
    <property type="term" value="F:protein methyltransferase activity"/>
    <property type="evidence" value="ECO:0007669"/>
    <property type="project" value="UniProtKB-UniRule"/>
</dbReference>
<feature type="binding site" evidence="6">
    <location>
        <position position="257"/>
    </location>
    <ligand>
        <name>S-adenosyl-L-methionine</name>
        <dbReference type="ChEBI" id="CHEBI:59789"/>
    </ligand>
</feature>